<keyword evidence="2" id="KW-1185">Reference proteome</keyword>
<dbReference type="AlphaFoldDB" id="A0A2T2NNL2"/>
<evidence type="ECO:0000313" key="2">
    <source>
        <dbReference type="Proteomes" id="UP000240883"/>
    </source>
</evidence>
<accession>A0A2T2NNL2</accession>
<gene>
    <name evidence="1" type="ORF">BS50DRAFT_634459</name>
</gene>
<dbReference type="OrthoDB" id="5429634at2759"/>
<proteinExistence type="predicted"/>
<sequence>MVFVLLKDRSEYIVTLGDAAASFLETPNSTTAKDCLLMRGNKKWERSNQPLFAKQEVESEEGESKYERHAWLPRLQQFNFWIKVVKGSPAIASYLLHVIIVGAFPLFARDYVNAWAWGSASDNILQLGNIRGIAD</sequence>
<name>A0A2T2NNL2_CORCC</name>
<protein>
    <submittedName>
        <fullName evidence="1">Uncharacterized protein</fullName>
    </submittedName>
</protein>
<dbReference type="Proteomes" id="UP000240883">
    <property type="component" value="Unassembled WGS sequence"/>
</dbReference>
<reference evidence="1 2" key="1">
    <citation type="journal article" date="2018" name="Front. Microbiol.">
        <title>Genome-Wide Analysis of Corynespora cassiicola Leaf Fall Disease Putative Effectors.</title>
        <authorList>
            <person name="Lopez D."/>
            <person name="Ribeiro S."/>
            <person name="Label P."/>
            <person name="Fumanal B."/>
            <person name="Venisse J.S."/>
            <person name="Kohler A."/>
            <person name="de Oliveira R.R."/>
            <person name="Labutti K."/>
            <person name="Lipzen A."/>
            <person name="Lail K."/>
            <person name="Bauer D."/>
            <person name="Ohm R.A."/>
            <person name="Barry K.W."/>
            <person name="Spatafora J."/>
            <person name="Grigoriev I.V."/>
            <person name="Martin F.M."/>
            <person name="Pujade-Renaud V."/>
        </authorList>
    </citation>
    <scope>NUCLEOTIDE SEQUENCE [LARGE SCALE GENOMIC DNA]</scope>
    <source>
        <strain evidence="1 2">Philippines</strain>
    </source>
</reference>
<evidence type="ECO:0000313" key="1">
    <source>
        <dbReference type="EMBL" id="PSN67021.1"/>
    </source>
</evidence>
<organism evidence="1 2">
    <name type="scientific">Corynespora cassiicola Philippines</name>
    <dbReference type="NCBI Taxonomy" id="1448308"/>
    <lineage>
        <taxon>Eukaryota</taxon>
        <taxon>Fungi</taxon>
        <taxon>Dikarya</taxon>
        <taxon>Ascomycota</taxon>
        <taxon>Pezizomycotina</taxon>
        <taxon>Dothideomycetes</taxon>
        <taxon>Pleosporomycetidae</taxon>
        <taxon>Pleosporales</taxon>
        <taxon>Corynesporascaceae</taxon>
        <taxon>Corynespora</taxon>
    </lineage>
</organism>
<dbReference type="EMBL" id="KZ678135">
    <property type="protein sequence ID" value="PSN67021.1"/>
    <property type="molecule type" value="Genomic_DNA"/>
</dbReference>